<dbReference type="Gene3D" id="3.10.105.10">
    <property type="entry name" value="Dipeptide-binding Protein, Domain 3"/>
    <property type="match status" value="1"/>
</dbReference>
<keyword evidence="3" id="KW-0732">Signal</keyword>
<name>A0ABQ2G8A8_9DEIO</name>
<comment type="caution">
    <text evidence="5">The sequence shown here is derived from an EMBL/GenBank/DDBJ whole genome shotgun (WGS) entry which is preliminary data.</text>
</comment>
<feature type="domain" description="Solute-binding protein family 5" evidence="4">
    <location>
        <begin position="96"/>
        <end position="484"/>
    </location>
</feature>
<dbReference type="Gene3D" id="3.40.190.10">
    <property type="entry name" value="Periplasmic binding protein-like II"/>
    <property type="match status" value="1"/>
</dbReference>
<dbReference type="EMBL" id="BMOL01000006">
    <property type="protein sequence ID" value="GGL79680.1"/>
    <property type="molecule type" value="Genomic_DNA"/>
</dbReference>
<keyword evidence="6" id="KW-1185">Reference proteome</keyword>
<evidence type="ECO:0000256" key="2">
    <source>
        <dbReference type="ARBA" id="ARBA00022448"/>
    </source>
</evidence>
<dbReference type="PANTHER" id="PTHR30290:SF9">
    <property type="entry name" value="OLIGOPEPTIDE-BINDING PROTEIN APPA"/>
    <property type="match status" value="1"/>
</dbReference>
<dbReference type="Pfam" id="PF00496">
    <property type="entry name" value="SBP_bac_5"/>
    <property type="match status" value="1"/>
</dbReference>
<evidence type="ECO:0000256" key="1">
    <source>
        <dbReference type="ARBA" id="ARBA00005695"/>
    </source>
</evidence>
<gene>
    <name evidence="5" type="ORF">GCM10010840_16970</name>
</gene>
<evidence type="ECO:0000313" key="5">
    <source>
        <dbReference type="EMBL" id="GGL79680.1"/>
    </source>
</evidence>
<organism evidence="5 6">
    <name type="scientific">Deinococcus aerolatus</name>
    <dbReference type="NCBI Taxonomy" id="522487"/>
    <lineage>
        <taxon>Bacteria</taxon>
        <taxon>Thermotogati</taxon>
        <taxon>Deinococcota</taxon>
        <taxon>Deinococci</taxon>
        <taxon>Deinococcales</taxon>
        <taxon>Deinococcaceae</taxon>
        <taxon>Deinococcus</taxon>
    </lineage>
</organism>
<proteinExistence type="inferred from homology"/>
<accession>A0ABQ2G8A8</accession>
<comment type="similarity">
    <text evidence="1">Belongs to the bacterial solute-binding protein 5 family.</text>
</comment>
<dbReference type="PIRSF" id="PIRSF002741">
    <property type="entry name" value="MppA"/>
    <property type="match status" value="1"/>
</dbReference>
<evidence type="ECO:0000259" key="4">
    <source>
        <dbReference type="Pfam" id="PF00496"/>
    </source>
</evidence>
<evidence type="ECO:0000256" key="3">
    <source>
        <dbReference type="ARBA" id="ARBA00022729"/>
    </source>
</evidence>
<reference evidence="6" key="1">
    <citation type="journal article" date="2019" name="Int. J. Syst. Evol. Microbiol.">
        <title>The Global Catalogue of Microorganisms (GCM) 10K type strain sequencing project: providing services to taxonomists for standard genome sequencing and annotation.</title>
        <authorList>
            <consortium name="The Broad Institute Genomics Platform"/>
            <consortium name="The Broad Institute Genome Sequencing Center for Infectious Disease"/>
            <person name="Wu L."/>
            <person name="Ma J."/>
        </authorList>
    </citation>
    <scope>NUCLEOTIDE SEQUENCE [LARGE SCALE GENOMIC DNA]</scope>
    <source>
        <strain evidence="6">JCM 15442</strain>
    </source>
</reference>
<keyword evidence="2" id="KW-0813">Transport</keyword>
<dbReference type="InterPro" id="IPR000914">
    <property type="entry name" value="SBP_5_dom"/>
</dbReference>
<sequence length="597" mass="64907">MHPSSLPPVTLRPGKRRTGLALMTLALLGGALAAPKKVDGYSSLGVVKGKPGGTLTLALGDSPQSLFYYGVIDNNLGLVSQQMFDGLVEFNYATYKIEPALAESWTISPDGKTYTFKLRQGVKWSDGQAFNADDVVFSYKNIIMNPEARAGDAGNFKLDGKDVTIRKLDANTVQFVLPRPAPAFLLQQRYFIMPQHKLTKFSQDGGAKAADINNAWPTNVAVSEVVGTGPFKLSGYIAGQKVSLVKNPNYWKVDASGTQLPYLNALEFLVIRDPQAQVAQFLAGNLDQLNISGAQFPDLKSKEVAGAPFKVIRSTALFGSPPFVAYNFDAKNAALSKLFSDARFRRAMQFAVDRERVIDTVYNGLASLPGHGVAPVNTQWYTNTKAQLGNFDLAAAGKALDALGVKDTDGNGVRNVPGGKDLEIDLTYGTDSVVYPAIATILQNDFKKLGVKVNLKGILSSKLLSTGLAGDYEMIVHAFGDQPDPELRKPIWQPGGALYYWHRSTQPTQDGGKPNTAKMAGWEKEIYNIFEDAATTTSASQRKALYTRWQLLFAQNLPVTPIAKPENIGAVSNKFGNYVYNLGVIPGYNPLPLMYQK</sequence>
<dbReference type="CDD" id="cd08500">
    <property type="entry name" value="PBP2_NikA_DppA_OppA_like_4"/>
    <property type="match status" value="1"/>
</dbReference>
<dbReference type="InterPro" id="IPR039424">
    <property type="entry name" value="SBP_5"/>
</dbReference>
<dbReference type="SUPFAM" id="SSF53850">
    <property type="entry name" value="Periplasmic binding protein-like II"/>
    <property type="match status" value="1"/>
</dbReference>
<protein>
    <recommendedName>
        <fullName evidence="4">Solute-binding protein family 5 domain-containing protein</fullName>
    </recommendedName>
</protein>
<evidence type="ECO:0000313" key="6">
    <source>
        <dbReference type="Proteomes" id="UP000639973"/>
    </source>
</evidence>
<dbReference type="Proteomes" id="UP000639973">
    <property type="component" value="Unassembled WGS sequence"/>
</dbReference>
<dbReference type="InterPro" id="IPR030678">
    <property type="entry name" value="Peptide/Ni-bd"/>
</dbReference>
<dbReference type="PANTHER" id="PTHR30290">
    <property type="entry name" value="PERIPLASMIC BINDING COMPONENT OF ABC TRANSPORTER"/>
    <property type="match status" value="1"/>
</dbReference>